<dbReference type="InterPro" id="IPR003599">
    <property type="entry name" value="Ig_sub"/>
</dbReference>
<feature type="domain" description="Ig-like" evidence="9">
    <location>
        <begin position="575"/>
        <end position="661"/>
    </location>
</feature>
<keyword evidence="11" id="KW-1185">Reference proteome</keyword>
<feature type="domain" description="Fibronectin type-III" evidence="10">
    <location>
        <begin position="999"/>
        <end position="1096"/>
    </location>
</feature>
<reference evidence="12" key="1">
    <citation type="submission" date="2022-11" db="UniProtKB">
        <authorList>
            <consortium name="WormBaseParasite"/>
        </authorList>
    </citation>
    <scope>IDENTIFICATION</scope>
</reference>
<keyword evidence="8" id="KW-1133">Transmembrane helix</keyword>
<feature type="domain" description="Ig-like" evidence="9">
    <location>
        <begin position="479"/>
        <end position="569"/>
    </location>
</feature>
<dbReference type="Pfam" id="PF00041">
    <property type="entry name" value="fn3"/>
    <property type="match status" value="1"/>
</dbReference>
<dbReference type="PANTHER" id="PTHR44170">
    <property type="entry name" value="PROTEIN SIDEKICK"/>
    <property type="match status" value="1"/>
</dbReference>
<protein>
    <submittedName>
        <fullName evidence="12">Contactin</fullName>
    </submittedName>
</protein>
<dbReference type="CDD" id="cd00063">
    <property type="entry name" value="FN3"/>
    <property type="match status" value="4"/>
</dbReference>
<keyword evidence="8" id="KW-0812">Transmembrane</keyword>
<feature type="domain" description="Fibronectin type-III" evidence="10">
    <location>
        <begin position="1101"/>
        <end position="1208"/>
    </location>
</feature>
<feature type="transmembrane region" description="Helical" evidence="8">
    <location>
        <begin position="7"/>
        <end position="26"/>
    </location>
</feature>
<dbReference type="PANTHER" id="PTHR44170:SF6">
    <property type="entry name" value="CONTACTIN"/>
    <property type="match status" value="1"/>
</dbReference>
<dbReference type="InterPro" id="IPR016186">
    <property type="entry name" value="C-type_lectin-like/link_sf"/>
</dbReference>
<dbReference type="GO" id="GO:0007411">
    <property type="term" value="P:axon guidance"/>
    <property type="evidence" value="ECO:0007669"/>
    <property type="project" value="TreeGrafter"/>
</dbReference>
<dbReference type="InterPro" id="IPR013098">
    <property type="entry name" value="Ig_I-set"/>
</dbReference>
<dbReference type="SUPFAM" id="SSF56436">
    <property type="entry name" value="C-type lectin-like"/>
    <property type="match status" value="1"/>
</dbReference>
<keyword evidence="5" id="KW-1015">Disulfide bond</keyword>
<dbReference type="FunFam" id="2.60.40.10:FF:000005">
    <property type="entry name" value="Neuronal cell adhesion molecule"/>
    <property type="match status" value="1"/>
</dbReference>
<dbReference type="Pfam" id="PF07679">
    <property type="entry name" value="I-set"/>
    <property type="match status" value="3"/>
</dbReference>
<feature type="domain" description="Fibronectin type-III" evidence="10">
    <location>
        <begin position="785"/>
        <end position="893"/>
    </location>
</feature>
<dbReference type="InterPro" id="IPR003961">
    <property type="entry name" value="FN3_dom"/>
</dbReference>
<evidence type="ECO:0000313" key="11">
    <source>
        <dbReference type="Proteomes" id="UP000887569"/>
    </source>
</evidence>
<dbReference type="InterPro" id="IPR013783">
    <property type="entry name" value="Ig-like_fold"/>
</dbReference>
<proteinExistence type="predicted"/>
<keyword evidence="6" id="KW-0325">Glycoprotein</keyword>
<dbReference type="InterPro" id="IPR003598">
    <property type="entry name" value="Ig_sub2"/>
</dbReference>
<dbReference type="Proteomes" id="UP000887569">
    <property type="component" value="Unplaced"/>
</dbReference>
<feature type="domain" description="Ig-like" evidence="9">
    <location>
        <begin position="295"/>
        <end position="366"/>
    </location>
</feature>
<evidence type="ECO:0000313" key="12">
    <source>
        <dbReference type="WBParaSite" id="PgB02X_g044_t01"/>
    </source>
</evidence>
<evidence type="ECO:0000256" key="2">
    <source>
        <dbReference type="ARBA" id="ARBA00022475"/>
    </source>
</evidence>
<feature type="domain" description="Ig-like" evidence="9">
    <location>
        <begin position="393"/>
        <end position="472"/>
    </location>
</feature>
<organism evidence="11 12">
    <name type="scientific">Parascaris univalens</name>
    <name type="common">Nematode worm</name>
    <dbReference type="NCBI Taxonomy" id="6257"/>
    <lineage>
        <taxon>Eukaryota</taxon>
        <taxon>Metazoa</taxon>
        <taxon>Ecdysozoa</taxon>
        <taxon>Nematoda</taxon>
        <taxon>Chromadorea</taxon>
        <taxon>Rhabditida</taxon>
        <taxon>Spirurina</taxon>
        <taxon>Ascaridomorpha</taxon>
        <taxon>Ascaridoidea</taxon>
        <taxon>Ascarididae</taxon>
        <taxon>Parascaris</taxon>
    </lineage>
</organism>
<dbReference type="AlphaFoldDB" id="A0A914ZEQ2"/>
<name>A0A914ZEQ2_PARUN</name>
<evidence type="ECO:0000256" key="4">
    <source>
        <dbReference type="ARBA" id="ARBA00023136"/>
    </source>
</evidence>
<evidence type="ECO:0000256" key="1">
    <source>
        <dbReference type="ARBA" id="ARBA00004236"/>
    </source>
</evidence>
<keyword evidence="4 8" id="KW-0472">Membrane</keyword>
<dbReference type="InterPro" id="IPR036179">
    <property type="entry name" value="Ig-like_dom_sf"/>
</dbReference>
<evidence type="ECO:0000256" key="8">
    <source>
        <dbReference type="SAM" id="Phobius"/>
    </source>
</evidence>
<keyword evidence="2" id="KW-1003">Cell membrane</keyword>
<evidence type="ECO:0000259" key="9">
    <source>
        <dbReference type="PROSITE" id="PS50835"/>
    </source>
</evidence>
<evidence type="ECO:0000259" key="10">
    <source>
        <dbReference type="PROSITE" id="PS50853"/>
    </source>
</evidence>
<feature type="domain" description="Ig-like" evidence="9">
    <location>
        <begin position="176"/>
        <end position="279"/>
    </location>
</feature>
<dbReference type="InterPro" id="IPR007110">
    <property type="entry name" value="Ig-like_dom"/>
</dbReference>
<evidence type="ECO:0000256" key="5">
    <source>
        <dbReference type="ARBA" id="ARBA00023157"/>
    </source>
</evidence>
<dbReference type="InterPro" id="IPR036116">
    <property type="entry name" value="FN3_sf"/>
</dbReference>
<feature type="domain" description="Fibronectin type-III" evidence="10">
    <location>
        <begin position="894"/>
        <end position="995"/>
    </location>
</feature>
<dbReference type="SMART" id="SM00409">
    <property type="entry name" value="IG"/>
    <property type="match status" value="3"/>
</dbReference>
<evidence type="ECO:0000256" key="3">
    <source>
        <dbReference type="ARBA" id="ARBA00022737"/>
    </source>
</evidence>
<dbReference type="SUPFAM" id="SSF49265">
    <property type="entry name" value="Fibronectin type III"/>
    <property type="match status" value="2"/>
</dbReference>
<dbReference type="SMART" id="SM00408">
    <property type="entry name" value="IGc2"/>
    <property type="match status" value="4"/>
</dbReference>
<dbReference type="GO" id="GO:0005886">
    <property type="term" value="C:plasma membrane"/>
    <property type="evidence" value="ECO:0007669"/>
    <property type="project" value="UniProtKB-SubCell"/>
</dbReference>
<dbReference type="GO" id="GO:0098609">
    <property type="term" value="P:cell-cell adhesion"/>
    <property type="evidence" value="ECO:0007669"/>
    <property type="project" value="TreeGrafter"/>
</dbReference>
<dbReference type="SMART" id="SM00060">
    <property type="entry name" value="FN3"/>
    <property type="match status" value="4"/>
</dbReference>
<dbReference type="SUPFAM" id="SSF48726">
    <property type="entry name" value="Immunoglobulin"/>
    <property type="match status" value="4"/>
</dbReference>
<dbReference type="InterPro" id="IPR016187">
    <property type="entry name" value="CTDL_fold"/>
</dbReference>
<sequence length="1233" mass="138285">MNAVKILFLHLAINQFLLFVSFVATFDQRKCPLEWTPVAEHCVRLYPRSVDAQAAQSICDDNSAQLLNILVDDTLYTDLIADVYELLQHYFEIGLHELAWLVAVGDWTPSSGINYDVWRKTQSVQSHFAIIQRTSSRKYKLSTISKGSTYPFICSLLPQFKRLLLYQQAVLPTGVPRITEQPSREYLYTDRSDKNYITLPCTAVGKPLPHIKWFRNGVEEIDVGTENSSLLLAGGSLLIAVGNGDGSDESAYASYHCTAENQLGVVRSMSAIVRPAFISAFHSSRMDVFAFIAPGRGARIECQAPLHYPKSLSYSWMMDGSTERFVSQTERVFISHDGTLYFAYNLREDATSYACSLALSSTQSGNYGPFFDLKLPPKLSELTFEPLIDEMQPQIFPEHPLLGHTAYLECFAYGRPSPSYRWVRIDGRPISSKAKATNYGRVLKIDSLEPEDSGTYKCIAENKHGADTAEVTLLVQALPAVLWPLQDRIVASNATTIFDCRLAAADGNIEWFRDAVPITPLLMSSDDRTRFLIEDNKLTINRIRPEDNGIYECIANNEIGSTSSSARLTVVDFMPRFDDSAMPKRIFAVVGSELMIPCMYHSSPPGSATWSRYNGERLSSTGRIRAGNDRLNALVIHPVQSDDHGEYICTAINVYGEAQFSVYVVVIEKPNVVVQPPSESLSAHSGNVNISCEVEMSCENLSDCPEALFEWTINDRPIRSLPQYQKIRTRASESYESRRALPSSKVKQKVELELSPTLGIHRLGRFACTSLFGGGASEFEPNYVPPSPIDLQVINISAETVNLSWKQPSTRHRDRKHGQIAVDAYVIDFRTKLDRTWKPVPNTLIATNESTIVSYTVANLEPFLYYQFRVMARASNRISRPSRSTEWLRTLPSPPRQIIRHTSWRRLNGEYIVVEWEPLEKEHYGGPNLRYEISWNDGTKESTQKQAVVYESAYTVRQAVAGVGCRRVSFAIRAVNDIGKGPSSDDMIVHISGQAPTRKATHLFATVVNSTCAAIQWEWTSATECENLHGVELSCKPWLNASDGTNVKYSIPPGLPRWVTCGLQPGTEYACEVTAFDNYGRKGEASEPVHFLTKPSPPLQAPEITRWWLQKRGSGYSMYLEWSPVKLRQMPSNVSSDAGYNVRVHVSETASRPLTLKVSESELQSLRNPMARIDELKLMYYYTLRISAYNEGGEGPSSEPRSLRIGLFYRDFLSSASNSRISVLLLIVPLLCC</sequence>
<evidence type="ECO:0000256" key="6">
    <source>
        <dbReference type="ARBA" id="ARBA00023180"/>
    </source>
</evidence>
<dbReference type="Gene3D" id="2.60.40.10">
    <property type="entry name" value="Immunoglobulins"/>
    <property type="match status" value="9"/>
</dbReference>
<keyword evidence="3" id="KW-0677">Repeat</keyword>
<feature type="domain" description="Ig-like" evidence="9">
    <location>
        <begin position="670"/>
        <end position="769"/>
    </location>
</feature>
<dbReference type="WBParaSite" id="PgB02X_g044_t01">
    <property type="protein sequence ID" value="PgB02X_g044_t01"/>
    <property type="gene ID" value="PgB02X_g044"/>
</dbReference>
<dbReference type="PROSITE" id="PS50835">
    <property type="entry name" value="IG_LIKE"/>
    <property type="match status" value="6"/>
</dbReference>
<dbReference type="PROSITE" id="PS50853">
    <property type="entry name" value="FN3"/>
    <property type="match status" value="4"/>
</dbReference>
<dbReference type="Gene3D" id="3.10.100.10">
    <property type="entry name" value="Mannose-Binding Protein A, subunit A"/>
    <property type="match status" value="1"/>
</dbReference>
<accession>A0A914ZEQ2</accession>
<comment type="subcellular location">
    <subcellularLocation>
        <location evidence="1">Cell membrane</location>
    </subcellularLocation>
</comment>
<evidence type="ECO:0000256" key="7">
    <source>
        <dbReference type="ARBA" id="ARBA00023319"/>
    </source>
</evidence>
<keyword evidence="7" id="KW-0393">Immunoglobulin domain</keyword>
<dbReference type="GO" id="GO:0030424">
    <property type="term" value="C:axon"/>
    <property type="evidence" value="ECO:0007669"/>
    <property type="project" value="TreeGrafter"/>
</dbReference>